<proteinExistence type="predicted"/>
<feature type="region of interest" description="Disordered" evidence="1">
    <location>
        <begin position="87"/>
        <end position="112"/>
    </location>
</feature>
<dbReference type="Proteomes" id="UP001347796">
    <property type="component" value="Unassembled WGS sequence"/>
</dbReference>
<accession>A0AAN8JP97</accession>
<dbReference type="EMBL" id="JAZGQO010000008">
    <property type="protein sequence ID" value="KAK6180175.1"/>
    <property type="molecule type" value="Genomic_DNA"/>
</dbReference>
<evidence type="ECO:0000256" key="1">
    <source>
        <dbReference type="SAM" id="MobiDB-lite"/>
    </source>
</evidence>
<name>A0AAN8JP97_PATCE</name>
<organism evidence="2 3">
    <name type="scientific">Patella caerulea</name>
    <name type="common">Rayed Mediterranean limpet</name>
    <dbReference type="NCBI Taxonomy" id="87958"/>
    <lineage>
        <taxon>Eukaryota</taxon>
        <taxon>Metazoa</taxon>
        <taxon>Spiralia</taxon>
        <taxon>Lophotrochozoa</taxon>
        <taxon>Mollusca</taxon>
        <taxon>Gastropoda</taxon>
        <taxon>Patellogastropoda</taxon>
        <taxon>Patelloidea</taxon>
        <taxon>Patellidae</taxon>
        <taxon>Patella</taxon>
    </lineage>
</organism>
<evidence type="ECO:0000313" key="2">
    <source>
        <dbReference type="EMBL" id="KAK6180175.1"/>
    </source>
</evidence>
<comment type="caution">
    <text evidence="2">The sequence shown here is derived from an EMBL/GenBank/DDBJ whole genome shotgun (WGS) entry which is preliminary data.</text>
</comment>
<protein>
    <submittedName>
        <fullName evidence="2">Uncharacterized protein</fullName>
    </submittedName>
</protein>
<feature type="compositionally biased region" description="Basic residues" evidence="1">
    <location>
        <begin position="87"/>
        <end position="97"/>
    </location>
</feature>
<dbReference type="AlphaFoldDB" id="A0AAN8JP97"/>
<sequence>MSSPRPKIMHMASAQGTPKLGKMCRLSSVEADDENSVEQISGYDKNFDSVSIQTVGSEEHSVFSTDGDKEGELSIDNFDEPQHLWAHRHWSPSRRTSRSLTESKQDSDDTERVPLIRKRLILAKITRRSWPISSSLSQNR</sequence>
<evidence type="ECO:0000313" key="3">
    <source>
        <dbReference type="Proteomes" id="UP001347796"/>
    </source>
</evidence>
<gene>
    <name evidence="2" type="ORF">SNE40_012370</name>
</gene>
<keyword evidence="3" id="KW-1185">Reference proteome</keyword>
<feature type="compositionally biased region" description="Basic and acidic residues" evidence="1">
    <location>
        <begin position="101"/>
        <end position="112"/>
    </location>
</feature>
<feature type="region of interest" description="Disordered" evidence="1">
    <location>
        <begin position="1"/>
        <end position="21"/>
    </location>
</feature>
<reference evidence="2 3" key="1">
    <citation type="submission" date="2024-01" db="EMBL/GenBank/DDBJ databases">
        <title>The genome of the rayed Mediterranean limpet Patella caerulea (Linnaeus, 1758).</title>
        <authorList>
            <person name="Anh-Thu Weber A."/>
            <person name="Halstead-Nussloch G."/>
        </authorList>
    </citation>
    <scope>NUCLEOTIDE SEQUENCE [LARGE SCALE GENOMIC DNA]</scope>
    <source>
        <strain evidence="2">AATW-2023a</strain>
        <tissue evidence="2">Whole specimen</tissue>
    </source>
</reference>